<dbReference type="EMBL" id="UOFF01000393">
    <property type="protein sequence ID" value="VAW57445.1"/>
    <property type="molecule type" value="Genomic_DNA"/>
</dbReference>
<dbReference type="AlphaFoldDB" id="A0A3B0WNA4"/>
<keyword evidence="4" id="KW-0812">Transmembrane</keyword>
<reference evidence="6" key="1">
    <citation type="submission" date="2018-06" db="EMBL/GenBank/DDBJ databases">
        <authorList>
            <person name="Zhirakovskaya E."/>
        </authorList>
    </citation>
    <scope>NUCLEOTIDE SEQUENCE</scope>
</reference>
<keyword evidence="3" id="KW-0443">Lipid metabolism</keyword>
<evidence type="ECO:0000256" key="2">
    <source>
        <dbReference type="ARBA" id="ARBA00022963"/>
    </source>
</evidence>
<sequence>MDTKSHSTPKIGVALSSGGLRGVFAHTGFLLALQDKGVTISAVSGCSAGAIAGGIFASGADMKKWSKALINMKQKQFWRPSWAGFIWSLLACKWKGYTGLSATQPALDYCKQQLKVQTFDECKIPFSALAKNIATGEKKVFTQGELAPCIVASAAIPVFYKPVKIDSEYYCDGALIDLAPTDAICCKYDLDILIIHHVAPRSTTNSNLKKIMRQPWTLIAILNMLLYQQRPWYLSTKPLIIRRCPCGCNAIIIVIEPCLPELLWPLTNAGSDIMKKAQQQADELLQPYLDAINQDTNAISRLIKNSLTANN</sequence>
<evidence type="ECO:0000256" key="1">
    <source>
        <dbReference type="ARBA" id="ARBA00022801"/>
    </source>
</evidence>
<dbReference type="InterPro" id="IPR002641">
    <property type="entry name" value="PNPLA_dom"/>
</dbReference>
<keyword evidence="4" id="KW-1133">Transmembrane helix</keyword>
<dbReference type="PROSITE" id="PS51635">
    <property type="entry name" value="PNPLA"/>
    <property type="match status" value="1"/>
</dbReference>
<evidence type="ECO:0000256" key="4">
    <source>
        <dbReference type="SAM" id="Phobius"/>
    </source>
</evidence>
<dbReference type="InterPro" id="IPR016035">
    <property type="entry name" value="Acyl_Trfase/lysoPLipase"/>
</dbReference>
<evidence type="ECO:0000259" key="5">
    <source>
        <dbReference type="PROSITE" id="PS51635"/>
    </source>
</evidence>
<dbReference type="GO" id="GO:0016787">
    <property type="term" value="F:hydrolase activity"/>
    <property type="evidence" value="ECO:0007669"/>
    <property type="project" value="UniProtKB-KW"/>
</dbReference>
<name>A0A3B0WNA4_9ZZZZ</name>
<keyword evidence="2" id="KW-0442">Lipid degradation</keyword>
<keyword evidence="4" id="KW-0472">Membrane</keyword>
<keyword evidence="1" id="KW-0378">Hydrolase</keyword>
<dbReference type="InterPro" id="IPR050301">
    <property type="entry name" value="NTE"/>
</dbReference>
<evidence type="ECO:0000256" key="3">
    <source>
        <dbReference type="ARBA" id="ARBA00023098"/>
    </source>
</evidence>
<protein>
    <recommendedName>
        <fullName evidence="5">PNPLA domain-containing protein</fullName>
    </recommendedName>
</protein>
<feature type="domain" description="PNPLA" evidence="5">
    <location>
        <begin position="13"/>
        <end position="185"/>
    </location>
</feature>
<dbReference type="PANTHER" id="PTHR14226">
    <property type="entry name" value="NEUROPATHY TARGET ESTERASE/SWISS CHEESE D.MELANOGASTER"/>
    <property type="match status" value="1"/>
</dbReference>
<dbReference type="Pfam" id="PF01734">
    <property type="entry name" value="Patatin"/>
    <property type="match status" value="1"/>
</dbReference>
<feature type="transmembrane region" description="Helical" evidence="4">
    <location>
        <begin position="38"/>
        <end position="57"/>
    </location>
</feature>
<gene>
    <name evidence="6" type="ORF">MNBD_GAMMA07-783</name>
</gene>
<evidence type="ECO:0000313" key="6">
    <source>
        <dbReference type="EMBL" id="VAW57445.1"/>
    </source>
</evidence>
<organism evidence="6">
    <name type="scientific">hydrothermal vent metagenome</name>
    <dbReference type="NCBI Taxonomy" id="652676"/>
    <lineage>
        <taxon>unclassified sequences</taxon>
        <taxon>metagenomes</taxon>
        <taxon>ecological metagenomes</taxon>
    </lineage>
</organism>
<dbReference type="PANTHER" id="PTHR14226:SF29">
    <property type="entry name" value="NEUROPATHY TARGET ESTERASE SWS"/>
    <property type="match status" value="1"/>
</dbReference>
<proteinExistence type="predicted"/>
<dbReference type="Gene3D" id="3.40.1090.10">
    <property type="entry name" value="Cytosolic phospholipase A2 catalytic domain"/>
    <property type="match status" value="2"/>
</dbReference>
<dbReference type="GO" id="GO:0016042">
    <property type="term" value="P:lipid catabolic process"/>
    <property type="evidence" value="ECO:0007669"/>
    <property type="project" value="UniProtKB-KW"/>
</dbReference>
<accession>A0A3B0WNA4</accession>
<dbReference type="SUPFAM" id="SSF52151">
    <property type="entry name" value="FabD/lysophospholipase-like"/>
    <property type="match status" value="1"/>
</dbReference>